<reference evidence="3 4" key="1">
    <citation type="submission" date="2025-04" db="UniProtKB">
        <authorList>
            <consortium name="RefSeq"/>
        </authorList>
    </citation>
    <scope>IDENTIFICATION</scope>
</reference>
<dbReference type="Proteomes" id="UP000835206">
    <property type="component" value="Chromosome 18"/>
</dbReference>
<feature type="region of interest" description="Disordered" evidence="1">
    <location>
        <begin position="1"/>
        <end position="25"/>
    </location>
</feature>
<protein>
    <submittedName>
        <fullName evidence="3 4">Uncharacterized protein LOC110120272</fullName>
    </submittedName>
</protein>
<dbReference type="OrthoDB" id="10646754at2759"/>
<evidence type="ECO:0000256" key="1">
    <source>
        <dbReference type="SAM" id="MobiDB-lite"/>
    </source>
</evidence>
<dbReference type="AlphaFoldDB" id="A0A9C6SWM6"/>
<dbReference type="RefSeq" id="XP_020723962.1">
    <property type="nucleotide sequence ID" value="XM_020868303.2"/>
</dbReference>
<evidence type="ECO:0000313" key="4">
    <source>
        <dbReference type="RefSeq" id="XP_048270085.1"/>
    </source>
</evidence>
<feature type="compositionally biased region" description="Basic and acidic residues" evidence="1">
    <location>
        <begin position="1"/>
        <end position="10"/>
    </location>
</feature>
<keyword evidence="2" id="KW-1185">Reference proteome</keyword>
<sequence length="134" mass="15583">MASRDRDRGRKYLSGAEKLKRQPDDYIKRPTNNILKCVIGTTSHSTQLDQGEEHMAVNQIPLEDENQELNTSVQEHEEDTNETELDKNGNNRKIVKLIKKKILKIWKLKHNKKKTEISTLKILARDQLTGHNKQ</sequence>
<dbReference type="GeneID" id="110120272"/>
<evidence type="ECO:0000313" key="2">
    <source>
        <dbReference type="Proteomes" id="UP000835206"/>
    </source>
</evidence>
<dbReference type="RefSeq" id="XP_048270085.1">
    <property type="nucleotide sequence ID" value="XM_048414128.1"/>
</dbReference>
<proteinExistence type="predicted"/>
<evidence type="ECO:0000313" key="3">
    <source>
        <dbReference type="RefSeq" id="XP_020723962.1"/>
    </source>
</evidence>
<name>A0A9C6SWM6_BOMTE</name>
<accession>A0A9C6SWM6</accession>
<dbReference type="KEGG" id="bter:110120272"/>
<feature type="region of interest" description="Disordered" evidence="1">
    <location>
        <begin position="67"/>
        <end position="86"/>
    </location>
</feature>
<gene>
    <name evidence="3 4" type="primary">LOC110120272</name>
</gene>
<organism evidence="2 4">
    <name type="scientific">Bombus terrestris</name>
    <name type="common">Buff-tailed bumblebee</name>
    <name type="synonym">Apis terrestris</name>
    <dbReference type="NCBI Taxonomy" id="30195"/>
    <lineage>
        <taxon>Eukaryota</taxon>
        <taxon>Metazoa</taxon>
        <taxon>Ecdysozoa</taxon>
        <taxon>Arthropoda</taxon>
        <taxon>Hexapoda</taxon>
        <taxon>Insecta</taxon>
        <taxon>Pterygota</taxon>
        <taxon>Neoptera</taxon>
        <taxon>Endopterygota</taxon>
        <taxon>Hymenoptera</taxon>
        <taxon>Apocrita</taxon>
        <taxon>Aculeata</taxon>
        <taxon>Apoidea</taxon>
        <taxon>Anthophila</taxon>
        <taxon>Apidae</taxon>
        <taxon>Bombus</taxon>
        <taxon>Bombus</taxon>
    </lineage>
</organism>